<dbReference type="Gene3D" id="2.40.370.10">
    <property type="entry name" value="AttH-like domain"/>
    <property type="match status" value="1"/>
</dbReference>
<dbReference type="EMBL" id="LQOY01000246">
    <property type="protein sequence ID" value="ORV67327.1"/>
    <property type="molecule type" value="Genomic_DNA"/>
</dbReference>
<dbReference type="AlphaFoldDB" id="A0A1X1VE53"/>
<dbReference type="SUPFAM" id="SSF159245">
    <property type="entry name" value="AttH-like"/>
    <property type="match status" value="1"/>
</dbReference>
<keyword evidence="3" id="KW-1185">Reference proteome</keyword>
<name>A0A1X1VE53_MYCGO</name>
<evidence type="ECO:0000259" key="1">
    <source>
        <dbReference type="Pfam" id="PF25581"/>
    </source>
</evidence>
<evidence type="ECO:0000313" key="3">
    <source>
        <dbReference type="Proteomes" id="UP000193928"/>
    </source>
</evidence>
<proteinExistence type="predicted"/>
<dbReference type="InterPro" id="IPR023374">
    <property type="entry name" value="AttH-like_dom_sf"/>
</dbReference>
<dbReference type="Proteomes" id="UP000193928">
    <property type="component" value="Unassembled WGS sequence"/>
</dbReference>
<evidence type="ECO:0000313" key="2">
    <source>
        <dbReference type="EMBL" id="ORV67327.1"/>
    </source>
</evidence>
<reference evidence="2 3" key="1">
    <citation type="submission" date="2016-01" db="EMBL/GenBank/DDBJ databases">
        <title>The new phylogeny of the genus Mycobacterium.</title>
        <authorList>
            <person name="Tarcisio F."/>
            <person name="Conor M."/>
            <person name="Antonella G."/>
            <person name="Elisabetta G."/>
            <person name="Giulia F.S."/>
            <person name="Sara T."/>
            <person name="Anna F."/>
            <person name="Clotilde B."/>
            <person name="Roberto B."/>
            <person name="Veronica D.S."/>
            <person name="Fabio R."/>
            <person name="Monica P."/>
            <person name="Olivier J."/>
            <person name="Enrico T."/>
            <person name="Nicola S."/>
        </authorList>
    </citation>
    <scope>NUCLEOTIDE SEQUENCE [LARGE SCALE GENOMIC DNA]</scope>
    <source>
        <strain evidence="2 3">DSM 44160</strain>
    </source>
</reference>
<protein>
    <recommendedName>
        <fullName evidence="1">AsqO/PenF-like C-terminal domain-containing protein</fullName>
    </recommendedName>
</protein>
<organism evidence="2 3">
    <name type="scientific">Mycobacterium gordonae</name>
    <dbReference type="NCBI Taxonomy" id="1778"/>
    <lineage>
        <taxon>Bacteria</taxon>
        <taxon>Bacillati</taxon>
        <taxon>Actinomycetota</taxon>
        <taxon>Actinomycetes</taxon>
        <taxon>Mycobacteriales</taxon>
        <taxon>Mycobacteriaceae</taxon>
        <taxon>Mycobacterium</taxon>
    </lineage>
</organism>
<sequence>MYSENHALIGCESRHYERLGLMSNEIQPWEDGWRTSAAPGSRGTFEWWYFDAHLDDGWTVTVEMHTKPPFVSLEAPLTPFVLMTVTTAEGERTDHTLIAEPEAFAASVDDCDVKIGANTFRRTDDGYLIHVEIDDTVANFTLRPQFPPWRPATGHVFFGAEEQHYIAWLPVVARGEVRAVISVGGQTREFAGTGYHDHNWGNVAPRKVLDHWYWGRARVGEYTVVSLMFVSHADYNYAQLPAVMVARGDEIVASAVGAEAIGFTTAEVTTHGATGIPVAHRLEYSVSAGADAFTVTFCRQQEVSTLDFGSAGAYLRFRGNVTVEHSHDGVVETATDRALWELLYFGQRAAAPDVKPTDSSVMLIGHQA</sequence>
<comment type="caution">
    <text evidence="2">The sequence shown here is derived from an EMBL/GenBank/DDBJ whole genome shotgun (WGS) entry which is preliminary data.</text>
</comment>
<accession>A0A1X1VE53</accession>
<gene>
    <name evidence="2" type="ORF">AWC08_08785</name>
</gene>
<dbReference type="Pfam" id="PF25581">
    <property type="entry name" value="AsqO_C"/>
    <property type="match status" value="1"/>
</dbReference>
<dbReference type="InterPro" id="IPR057722">
    <property type="entry name" value="AsqO/PenF-like_C"/>
</dbReference>
<dbReference type="RefSeq" id="WP_085088724.1">
    <property type="nucleotide sequence ID" value="NZ_JACKSU010000093.1"/>
</dbReference>
<feature type="domain" description="AsqO/PenF-like C-terminal" evidence="1">
    <location>
        <begin position="208"/>
        <end position="341"/>
    </location>
</feature>